<dbReference type="SUPFAM" id="SSF53335">
    <property type="entry name" value="S-adenosyl-L-methionine-dependent methyltransferases"/>
    <property type="match status" value="1"/>
</dbReference>
<protein>
    <recommendedName>
        <fullName evidence="5">S-adenosyl-L-methionine-dependent methyltransferase</fullName>
    </recommendedName>
</protein>
<evidence type="ECO:0000313" key="3">
    <source>
        <dbReference type="EMBL" id="KPL78845.1"/>
    </source>
</evidence>
<dbReference type="OrthoDB" id="655905at2"/>
<dbReference type="EMBL" id="LGCL01000016">
    <property type="protein sequence ID" value="KPL78845.1"/>
    <property type="molecule type" value="Genomic_DNA"/>
</dbReference>
<proteinExistence type="predicted"/>
<dbReference type="InterPro" id="IPR038375">
    <property type="entry name" value="NDUFAF7_sf"/>
</dbReference>
<evidence type="ECO:0000256" key="1">
    <source>
        <dbReference type="ARBA" id="ARBA00022603"/>
    </source>
</evidence>
<comment type="caution">
    <text evidence="3">The sequence shown here is derived from an EMBL/GenBank/DDBJ whole genome shotgun (WGS) entry which is preliminary data.</text>
</comment>
<dbReference type="Pfam" id="PF02636">
    <property type="entry name" value="Methyltransf_28"/>
    <property type="match status" value="1"/>
</dbReference>
<organism evidence="3 4">
    <name type="scientific">Ornatilinea apprima</name>
    <dbReference type="NCBI Taxonomy" id="1134406"/>
    <lineage>
        <taxon>Bacteria</taxon>
        <taxon>Bacillati</taxon>
        <taxon>Chloroflexota</taxon>
        <taxon>Anaerolineae</taxon>
        <taxon>Anaerolineales</taxon>
        <taxon>Anaerolineaceae</taxon>
        <taxon>Ornatilinea</taxon>
    </lineage>
</organism>
<name>A0A0P6XQ32_9CHLR</name>
<dbReference type="InterPro" id="IPR029063">
    <property type="entry name" value="SAM-dependent_MTases_sf"/>
</dbReference>
<keyword evidence="2" id="KW-0808">Transferase</keyword>
<keyword evidence="1" id="KW-0489">Methyltransferase</keyword>
<dbReference type="AlphaFoldDB" id="A0A0P6XQ32"/>
<gene>
    <name evidence="3" type="ORF">ADN00_06415</name>
</gene>
<reference evidence="3 4" key="1">
    <citation type="submission" date="2015-07" db="EMBL/GenBank/DDBJ databases">
        <title>Genome sequence of Ornatilinea apprima DSM 23815.</title>
        <authorList>
            <person name="Hemp J."/>
            <person name="Ward L.M."/>
            <person name="Pace L.A."/>
            <person name="Fischer W.W."/>
        </authorList>
    </citation>
    <scope>NUCLEOTIDE SEQUENCE [LARGE SCALE GENOMIC DNA]</scope>
    <source>
        <strain evidence="3 4">P3M-1</strain>
    </source>
</reference>
<evidence type="ECO:0000256" key="2">
    <source>
        <dbReference type="ARBA" id="ARBA00022679"/>
    </source>
</evidence>
<keyword evidence="4" id="KW-1185">Reference proteome</keyword>
<sequence length="493" mass="55893">MVGNGLEKNEVIDAELIEKNQRLSHSILWRLHSAFYQQSGVTAWNRGHVPHYITNNPTIAAAYAHLVLDYLQNLTIHSPQQPVFILELGGGSGRFAFYFLNYFLPETRHLFPQGTRFVYLLTDLAESNLNFWKTHPALQPFLRSGELELACFNPLTDHQISLTSSGTTLTRQDIANPLIVLGNYFFDSLPNDVFSIHGGILCEELVSLKTRKPLLDPVGPSILPSLEISFRPRFISAPYYHNQKYNRLLRQYLAAFSDSYVLMPIGALECLRNLLWLSRGKMYFLSADKGDFQLNALQGLNQPEISLHGSAISMKVNYHALAAFTRQSGGQAFQSKHRDEGLVFSTFLFGASANLLQSARRAFNMTFETASPDDFFVWKKALQPYYSQLPLEQLLAILRLSGYDPQIFGETFHLLLEYAQTADPRQKDWIAEAARRVFLLYYPIGEALNLYLPLARLFLSLSRQPEAQACQRASREFFGPSTEMDTLLAQTTA</sequence>
<dbReference type="Gene3D" id="3.40.50.12710">
    <property type="match status" value="1"/>
</dbReference>
<evidence type="ECO:0008006" key="5">
    <source>
        <dbReference type="Google" id="ProtNLM"/>
    </source>
</evidence>
<dbReference type="RefSeq" id="WP_075062133.1">
    <property type="nucleotide sequence ID" value="NZ_LGCL01000016.1"/>
</dbReference>
<dbReference type="Proteomes" id="UP000050417">
    <property type="component" value="Unassembled WGS sequence"/>
</dbReference>
<dbReference type="STRING" id="1134406.ADN00_06415"/>
<dbReference type="InterPro" id="IPR003788">
    <property type="entry name" value="NDUFAF7"/>
</dbReference>
<accession>A0A0P6XQ32</accession>
<evidence type="ECO:0000313" key="4">
    <source>
        <dbReference type="Proteomes" id="UP000050417"/>
    </source>
</evidence>